<comment type="caution">
    <text evidence="2">The sequence shown here is derived from an EMBL/GenBank/DDBJ whole genome shotgun (WGS) entry which is preliminary data.</text>
</comment>
<gene>
    <name evidence="2" type="ORF">A2720_03855</name>
</gene>
<accession>A0A1F5NTL3</accession>
<protein>
    <submittedName>
        <fullName evidence="2">Uncharacterized protein</fullName>
    </submittedName>
</protein>
<evidence type="ECO:0000313" key="2">
    <source>
        <dbReference type="EMBL" id="OGE81011.1"/>
    </source>
</evidence>
<feature type="transmembrane region" description="Helical" evidence="1">
    <location>
        <begin position="50"/>
        <end position="68"/>
    </location>
</feature>
<dbReference type="STRING" id="1817825.A2720_03855"/>
<reference evidence="2 3" key="1">
    <citation type="journal article" date="2016" name="Nat. Commun.">
        <title>Thousands of microbial genomes shed light on interconnected biogeochemical processes in an aquifer system.</title>
        <authorList>
            <person name="Anantharaman K."/>
            <person name="Brown C.T."/>
            <person name="Hug L.A."/>
            <person name="Sharon I."/>
            <person name="Castelle C.J."/>
            <person name="Probst A.J."/>
            <person name="Thomas B.C."/>
            <person name="Singh A."/>
            <person name="Wilkins M.J."/>
            <person name="Karaoz U."/>
            <person name="Brodie E.L."/>
            <person name="Williams K.H."/>
            <person name="Hubbard S.S."/>
            <person name="Banfield J.F."/>
        </authorList>
    </citation>
    <scope>NUCLEOTIDE SEQUENCE [LARGE SCALE GENOMIC DNA]</scope>
</reference>
<name>A0A1F5NTL3_9BACT</name>
<dbReference type="EMBL" id="MFEL01000012">
    <property type="protein sequence ID" value="OGE81011.1"/>
    <property type="molecule type" value="Genomic_DNA"/>
</dbReference>
<evidence type="ECO:0000313" key="3">
    <source>
        <dbReference type="Proteomes" id="UP000178892"/>
    </source>
</evidence>
<keyword evidence="1" id="KW-0472">Membrane</keyword>
<dbReference type="Proteomes" id="UP000178892">
    <property type="component" value="Unassembled WGS sequence"/>
</dbReference>
<sequence>MKQYWSKLTGVPIANFQKSFIKPEGSGYRKNIHYMGTVKVRVRGEGSTYLLFRILGSIAGLVQSMLNIKAQPEHWMEKLPHA</sequence>
<evidence type="ECO:0000256" key="1">
    <source>
        <dbReference type="SAM" id="Phobius"/>
    </source>
</evidence>
<proteinExistence type="predicted"/>
<keyword evidence="1" id="KW-0812">Transmembrane</keyword>
<dbReference type="AlphaFoldDB" id="A0A1F5NTL3"/>
<organism evidence="2 3">
    <name type="scientific">Candidatus Doudnabacteria bacterium RIFCSPHIGHO2_01_FULL_46_24</name>
    <dbReference type="NCBI Taxonomy" id="1817825"/>
    <lineage>
        <taxon>Bacteria</taxon>
        <taxon>Candidatus Doudnaibacteriota</taxon>
    </lineage>
</organism>
<keyword evidence="1" id="KW-1133">Transmembrane helix</keyword>